<sequence>MSLDRYFPFSIFSSASATTAASNFTATTAAAITSTVATSTASVADATTSSATTASTASTIATATTAALVAAASIFLCGNDVKTVSNGFEYYLAASKFVKDDDFDDSNFGKKTYTPSIPVKDFETVEVSQTKESDEAIEMMSEEGEVVATEAEKFWRKIVAEKGTTCSRHLHSQMFHLDDSFEVACCDIVAPRELNMSTDSVMSEDFGYGFATGTLIALTITVFVLWSQRLKD</sequence>
<evidence type="ECO:0000313" key="4">
    <source>
        <dbReference type="Proteomes" id="UP000015101"/>
    </source>
</evidence>
<evidence type="ECO:0000256" key="1">
    <source>
        <dbReference type="SAM" id="Phobius"/>
    </source>
</evidence>
<keyword evidence="1" id="KW-0472">Membrane</keyword>
<dbReference type="RefSeq" id="XP_009022081.1">
    <property type="nucleotide sequence ID" value="XM_009023833.1"/>
</dbReference>
<dbReference type="GeneID" id="20212392"/>
<dbReference type="EMBL" id="AMQM01005683">
    <property type="status" value="NOT_ANNOTATED_CDS"/>
    <property type="molecule type" value="Genomic_DNA"/>
</dbReference>
<dbReference type="EnsemblMetazoa" id="HelroT192763">
    <property type="protein sequence ID" value="HelroP192763"/>
    <property type="gene ID" value="HelroG192763"/>
</dbReference>
<dbReference type="HOGENOM" id="CLU_1195982_0_0_1"/>
<dbReference type="KEGG" id="hro:HELRODRAFT_192763"/>
<keyword evidence="1" id="KW-0812">Transmembrane</keyword>
<protein>
    <submittedName>
        <fullName evidence="2 3">Uncharacterized protein</fullName>
    </submittedName>
</protein>
<reference evidence="3" key="3">
    <citation type="submission" date="2015-06" db="UniProtKB">
        <authorList>
            <consortium name="EnsemblMetazoa"/>
        </authorList>
    </citation>
    <scope>IDENTIFICATION</scope>
</reference>
<keyword evidence="4" id="KW-1185">Reference proteome</keyword>
<dbReference type="AlphaFoldDB" id="T1FU96"/>
<dbReference type="InParanoid" id="T1FU96"/>
<name>T1FU96_HELRO</name>
<evidence type="ECO:0000313" key="3">
    <source>
        <dbReference type="EnsemblMetazoa" id="HelroP192763"/>
    </source>
</evidence>
<reference evidence="2 4" key="2">
    <citation type="journal article" date="2013" name="Nature">
        <title>Insights into bilaterian evolution from three spiralian genomes.</title>
        <authorList>
            <person name="Simakov O."/>
            <person name="Marletaz F."/>
            <person name="Cho S.J."/>
            <person name="Edsinger-Gonzales E."/>
            <person name="Havlak P."/>
            <person name="Hellsten U."/>
            <person name="Kuo D.H."/>
            <person name="Larsson T."/>
            <person name="Lv J."/>
            <person name="Arendt D."/>
            <person name="Savage R."/>
            <person name="Osoegawa K."/>
            <person name="de Jong P."/>
            <person name="Grimwood J."/>
            <person name="Chapman J.A."/>
            <person name="Shapiro H."/>
            <person name="Aerts A."/>
            <person name="Otillar R.P."/>
            <person name="Terry A.Y."/>
            <person name="Boore J.L."/>
            <person name="Grigoriev I.V."/>
            <person name="Lindberg D.R."/>
            <person name="Seaver E.C."/>
            <person name="Weisblat D.A."/>
            <person name="Putnam N.H."/>
            <person name="Rokhsar D.S."/>
        </authorList>
    </citation>
    <scope>NUCLEOTIDE SEQUENCE</scope>
</reference>
<dbReference type="Proteomes" id="UP000015101">
    <property type="component" value="Unassembled WGS sequence"/>
</dbReference>
<dbReference type="EMBL" id="KB097070">
    <property type="protein sequence ID" value="ESN99712.1"/>
    <property type="molecule type" value="Genomic_DNA"/>
</dbReference>
<gene>
    <name evidence="3" type="primary">20212392</name>
    <name evidence="2" type="ORF">HELRODRAFT_192763</name>
</gene>
<keyword evidence="1" id="KW-1133">Transmembrane helix</keyword>
<organism evidence="3 4">
    <name type="scientific">Helobdella robusta</name>
    <name type="common">Californian leech</name>
    <dbReference type="NCBI Taxonomy" id="6412"/>
    <lineage>
        <taxon>Eukaryota</taxon>
        <taxon>Metazoa</taxon>
        <taxon>Spiralia</taxon>
        <taxon>Lophotrochozoa</taxon>
        <taxon>Annelida</taxon>
        <taxon>Clitellata</taxon>
        <taxon>Hirudinea</taxon>
        <taxon>Rhynchobdellida</taxon>
        <taxon>Glossiphoniidae</taxon>
        <taxon>Helobdella</taxon>
    </lineage>
</organism>
<accession>T1FU96</accession>
<reference evidence="4" key="1">
    <citation type="submission" date="2012-12" db="EMBL/GenBank/DDBJ databases">
        <authorList>
            <person name="Hellsten U."/>
            <person name="Grimwood J."/>
            <person name="Chapman J.A."/>
            <person name="Shapiro H."/>
            <person name="Aerts A."/>
            <person name="Otillar R.P."/>
            <person name="Terry A.Y."/>
            <person name="Boore J.L."/>
            <person name="Simakov O."/>
            <person name="Marletaz F."/>
            <person name="Cho S.-J."/>
            <person name="Edsinger-Gonzales E."/>
            <person name="Havlak P."/>
            <person name="Kuo D.-H."/>
            <person name="Larsson T."/>
            <person name="Lv J."/>
            <person name="Arendt D."/>
            <person name="Savage R."/>
            <person name="Osoegawa K."/>
            <person name="de Jong P."/>
            <person name="Lindberg D.R."/>
            <person name="Seaver E.C."/>
            <person name="Weisblat D.A."/>
            <person name="Putnam N.H."/>
            <person name="Grigoriev I.V."/>
            <person name="Rokhsar D.S."/>
        </authorList>
    </citation>
    <scope>NUCLEOTIDE SEQUENCE</scope>
</reference>
<proteinExistence type="predicted"/>
<feature type="transmembrane region" description="Helical" evidence="1">
    <location>
        <begin position="206"/>
        <end position="226"/>
    </location>
</feature>
<evidence type="ECO:0000313" key="2">
    <source>
        <dbReference type="EMBL" id="ESN99712.1"/>
    </source>
</evidence>
<dbReference type="CTD" id="20212392"/>